<dbReference type="InterPro" id="IPR041698">
    <property type="entry name" value="Methyltransf_25"/>
</dbReference>
<reference evidence="3 4" key="1">
    <citation type="journal article" date="2009" name="PLoS Genet.">
        <title>Genomic analysis of the basal lineage fungus Rhizopus oryzae reveals a whole-genome duplication.</title>
        <authorList>
            <person name="Ma L.-J."/>
            <person name="Ibrahim A.S."/>
            <person name="Skory C."/>
            <person name="Grabherr M.G."/>
            <person name="Burger G."/>
            <person name="Butler M."/>
            <person name="Elias M."/>
            <person name="Idnurm A."/>
            <person name="Lang B.F."/>
            <person name="Sone T."/>
            <person name="Abe A."/>
            <person name="Calvo S.E."/>
            <person name="Corrochano L.M."/>
            <person name="Engels R."/>
            <person name="Fu J."/>
            <person name="Hansberg W."/>
            <person name="Kim J.-M."/>
            <person name="Kodira C.D."/>
            <person name="Koehrsen M.J."/>
            <person name="Liu B."/>
            <person name="Miranda-Saavedra D."/>
            <person name="O'Leary S."/>
            <person name="Ortiz-Castellanos L."/>
            <person name="Poulter R."/>
            <person name="Rodriguez-Romero J."/>
            <person name="Ruiz-Herrera J."/>
            <person name="Shen Y.-Q."/>
            <person name="Zeng Q."/>
            <person name="Galagan J."/>
            <person name="Birren B.W."/>
            <person name="Cuomo C.A."/>
            <person name="Wickes B.L."/>
        </authorList>
    </citation>
    <scope>NUCLEOTIDE SEQUENCE [LARGE SCALE GENOMIC DNA]</scope>
    <source>
        <strain evidence="4">RA 99-880 / ATCC MYA-4621 / FGSC 9543 / NRRL 43880</strain>
    </source>
</reference>
<gene>
    <name evidence="3" type="ORF">RO3G_17142</name>
</gene>
<dbReference type="Proteomes" id="UP000009138">
    <property type="component" value="Unassembled WGS sequence"/>
</dbReference>
<name>I1CVR4_RHIO9</name>
<evidence type="ECO:0000313" key="4">
    <source>
        <dbReference type="Proteomes" id="UP000009138"/>
    </source>
</evidence>
<feature type="region of interest" description="Disordered" evidence="1">
    <location>
        <begin position="101"/>
        <end position="129"/>
    </location>
</feature>
<protein>
    <recommendedName>
        <fullName evidence="2">Methyltransferase domain-containing protein</fullName>
    </recommendedName>
</protein>
<dbReference type="Pfam" id="PF13649">
    <property type="entry name" value="Methyltransf_25"/>
    <property type="match status" value="1"/>
</dbReference>
<dbReference type="RefSeq" id="XP_067527940.1">
    <property type="nucleotide sequence ID" value="XM_067671726.1"/>
</dbReference>
<organism evidence="3 4">
    <name type="scientific">Rhizopus delemar (strain RA 99-880 / ATCC MYA-4621 / FGSC 9543 / NRRL 43880)</name>
    <name type="common">Mucormycosis agent</name>
    <name type="synonym">Rhizopus arrhizus var. delemar</name>
    <dbReference type="NCBI Taxonomy" id="246409"/>
    <lineage>
        <taxon>Eukaryota</taxon>
        <taxon>Fungi</taxon>
        <taxon>Fungi incertae sedis</taxon>
        <taxon>Mucoromycota</taxon>
        <taxon>Mucoromycotina</taxon>
        <taxon>Mucoromycetes</taxon>
        <taxon>Mucorales</taxon>
        <taxon>Mucorineae</taxon>
        <taxon>Rhizopodaceae</taxon>
        <taxon>Rhizopus</taxon>
    </lineage>
</organism>
<dbReference type="Gene3D" id="3.40.50.150">
    <property type="entry name" value="Vaccinia Virus protein VP39"/>
    <property type="match status" value="1"/>
</dbReference>
<dbReference type="PANTHER" id="PTHR43591:SF24">
    <property type="entry name" value="2-METHOXY-6-POLYPRENYL-1,4-BENZOQUINOL METHYLASE, MITOCHONDRIAL"/>
    <property type="match status" value="1"/>
</dbReference>
<dbReference type="PANTHER" id="PTHR43591">
    <property type="entry name" value="METHYLTRANSFERASE"/>
    <property type="match status" value="1"/>
</dbReference>
<dbReference type="SUPFAM" id="SSF53335">
    <property type="entry name" value="S-adenosyl-L-methionine-dependent methyltransferases"/>
    <property type="match status" value="1"/>
</dbReference>
<evidence type="ECO:0000313" key="3">
    <source>
        <dbReference type="EMBL" id="EIE92544.1"/>
    </source>
</evidence>
<dbReference type="eggNOG" id="ENOG502SISD">
    <property type="taxonomic scope" value="Eukaryota"/>
</dbReference>
<dbReference type="InterPro" id="IPR029063">
    <property type="entry name" value="SAM-dependent_MTases_sf"/>
</dbReference>
<evidence type="ECO:0000256" key="1">
    <source>
        <dbReference type="SAM" id="MobiDB-lite"/>
    </source>
</evidence>
<proteinExistence type="predicted"/>
<dbReference type="InParanoid" id="I1CVR4"/>
<dbReference type="STRING" id="246409.I1CVR4"/>
<dbReference type="AlphaFoldDB" id="I1CVR4"/>
<feature type="domain" description="Methyltransferase" evidence="2">
    <location>
        <begin position="272"/>
        <end position="367"/>
    </location>
</feature>
<keyword evidence="4" id="KW-1185">Reference proteome</keyword>
<dbReference type="EMBL" id="GG669512">
    <property type="protein sequence ID" value="EIE92544.1"/>
    <property type="molecule type" value="Genomic_DNA"/>
</dbReference>
<dbReference type="CDD" id="cd02440">
    <property type="entry name" value="AdoMet_MTases"/>
    <property type="match status" value="1"/>
</dbReference>
<accession>I1CVR4</accession>
<evidence type="ECO:0000259" key="2">
    <source>
        <dbReference type="Pfam" id="PF13649"/>
    </source>
</evidence>
<dbReference type="GeneID" id="93624107"/>
<sequence length="529" mass="59939">MLVIQSSLYENPTFIQKIMKRRSSYKHNICPLYTANIISEPSPWKGNHSLHNATKIATSHSYTNELPKKTKTYNNPLMHHSKSQSNMTCCNNVLPSLPSLSSSSSTASSTASSTVPILPKSNSSIKQHKKRLHNSEFVLRFMDQCILQKQRQQRQLDASFANLNRSASVSMNMVLRPQQQQHFDSALLNPNARRGSTRQAREHAIKKSPKNALPKLSSSQQQTALITEWPYVLTQDNEEQDRMVAQHYLLRTAFGSDFCSPIRSQLQKGIIVLDVGCGPGTWTMEMGTAFPKSTFIGIDQSAFFPKDIKPKNCHFRTCGHLVQHQLPLPFPDNSIDYIYQRDMNWGLTGQTWQALLKEYLRILKPGGWIEVVEQDFETQNSPENECYMNDKLIASLCLRMQDPYAVHRLPTMLLFNGFDSIETISKSCPLGWGADTVTNCSSESGSVTVAESSSTVEQQGEAPKCSEFSRAMASQYTALLKSLRPWLSTVMNLDYEKYDDYIAGLPAEWRRAKTCINWHCFISQKPHYT</sequence>
<dbReference type="GO" id="GO:0008168">
    <property type="term" value="F:methyltransferase activity"/>
    <property type="evidence" value="ECO:0007669"/>
    <property type="project" value="TreeGrafter"/>
</dbReference>
<dbReference type="OrthoDB" id="2013972at2759"/>
<dbReference type="VEuPathDB" id="FungiDB:RO3G_17142"/>
<feature type="compositionally biased region" description="Low complexity" evidence="1">
    <location>
        <begin position="101"/>
        <end position="114"/>
    </location>
</feature>
<dbReference type="OMA" id="CIIAQKP"/>